<dbReference type="PANTHER" id="PTHR30098:SF2">
    <property type="entry name" value="LEUCYL_PHENYLALANYL-TRNA--PROTEIN TRANSFERASE"/>
    <property type="match status" value="1"/>
</dbReference>
<dbReference type="GO" id="GO:0030163">
    <property type="term" value="P:protein catabolic process"/>
    <property type="evidence" value="ECO:0007669"/>
    <property type="project" value="UniProtKB-UniRule"/>
</dbReference>
<accession>A0A3R8S8K6</accession>
<evidence type="ECO:0000256" key="3">
    <source>
        <dbReference type="ARBA" id="ARBA00023315"/>
    </source>
</evidence>
<dbReference type="Pfam" id="PF03588">
    <property type="entry name" value="Leu_Phe_trans"/>
    <property type="match status" value="1"/>
</dbReference>
<gene>
    <name evidence="4" type="primary">aat</name>
    <name evidence="5" type="ORF">EIP75_11600</name>
</gene>
<dbReference type="AlphaFoldDB" id="A0A3R8S8K6"/>
<dbReference type="NCBIfam" id="TIGR00667">
    <property type="entry name" value="aat"/>
    <property type="match status" value="1"/>
</dbReference>
<dbReference type="EC" id="2.3.2.6" evidence="4"/>
<name>A0A3R8S8K6_9BURK</name>
<dbReference type="InterPro" id="IPR004616">
    <property type="entry name" value="Leu/Phe-tRNA_Trfase"/>
</dbReference>
<keyword evidence="1 4" id="KW-0963">Cytoplasm</keyword>
<comment type="caution">
    <text evidence="5">The sequence shown here is derived from an EMBL/GenBank/DDBJ whole genome shotgun (WGS) entry which is preliminary data.</text>
</comment>
<comment type="subcellular location">
    <subcellularLocation>
        <location evidence="4">Cytoplasm</location>
    </subcellularLocation>
</comment>
<dbReference type="InterPro" id="IPR016181">
    <property type="entry name" value="Acyl_CoA_acyltransferase"/>
</dbReference>
<comment type="catalytic activity">
    <reaction evidence="4">
        <text>N-terminal L-arginyl-[protein] + L-leucyl-tRNA(Leu) = N-terminal L-leucyl-L-arginyl-[protein] + tRNA(Leu) + H(+)</text>
        <dbReference type="Rhea" id="RHEA:50416"/>
        <dbReference type="Rhea" id="RHEA-COMP:9613"/>
        <dbReference type="Rhea" id="RHEA-COMP:9622"/>
        <dbReference type="Rhea" id="RHEA-COMP:12672"/>
        <dbReference type="Rhea" id="RHEA-COMP:12673"/>
        <dbReference type="ChEBI" id="CHEBI:15378"/>
        <dbReference type="ChEBI" id="CHEBI:64719"/>
        <dbReference type="ChEBI" id="CHEBI:78442"/>
        <dbReference type="ChEBI" id="CHEBI:78494"/>
        <dbReference type="ChEBI" id="CHEBI:133044"/>
        <dbReference type="EC" id="2.3.2.6"/>
    </reaction>
</comment>
<dbReference type="InterPro" id="IPR042221">
    <property type="entry name" value="Leu/Phe-tRNA_Trfase_N"/>
</dbReference>
<dbReference type="Gene3D" id="3.30.70.3550">
    <property type="entry name" value="Leucyl/phenylalanyl-tRNA-protein transferase, N-terminal domain"/>
    <property type="match status" value="1"/>
</dbReference>
<organism evidence="5 6">
    <name type="scientific">Aquabacterium soli</name>
    <dbReference type="NCBI Taxonomy" id="2493092"/>
    <lineage>
        <taxon>Bacteria</taxon>
        <taxon>Pseudomonadati</taxon>
        <taxon>Pseudomonadota</taxon>
        <taxon>Betaproteobacteria</taxon>
        <taxon>Burkholderiales</taxon>
        <taxon>Aquabacterium</taxon>
    </lineage>
</organism>
<evidence type="ECO:0000256" key="2">
    <source>
        <dbReference type="ARBA" id="ARBA00022679"/>
    </source>
</evidence>
<protein>
    <recommendedName>
        <fullName evidence="4">Leucyl/phenylalanyl-tRNA--protein transferase</fullName>
        <ecNumber evidence="4">2.3.2.6</ecNumber>
    </recommendedName>
    <alternativeName>
        <fullName evidence="4">L/F-transferase</fullName>
    </alternativeName>
    <alternativeName>
        <fullName evidence="4">Leucyltransferase</fullName>
    </alternativeName>
    <alternativeName>
        <fullName evidence="4">Phenyalanyltransferase</fullName>
    </alternativeName>
</protein>
<reference evidence="5 6" key="1">
    <citation type="submission" date="2018-12" db="EMBL/GenBank/DDBJ databases">
        <title>The whole draft genome of Aquabacterium sp. SJQ9.</title>
        <authorList>
            <person name="Sun L."/>
            <person name="Gao X."/>
            <person name="Chen W."/>
            <person name="Huang K."/>
        </authorList>
    </citation>
    <scope>NUCLEOTIDE SEQUENCE [LARGE SCALE GENOMIC DNA]</scope>
    <source>
        <strain evidence="5 6">SJQ9</strain>
    </source>
</reference>
<keyword evidence="6" id="KW-1185">Reference proteome</keyword>
<keyword evidence="3 4" id="KW-0012">Acyltransferase</keyword>
<dbReference type="PANTHER" id="PTHR30098">
    <property type="entry name" value="LEUCYL/PHENYLALANYL-TRNA--PROTEIN TRANSFERASE"/>
    <property type="match status" value="1"/>
</dbReference>
<dbReference type="GO" id="GO:0005737">
    <property type="term" value="C:cytoplasm"/>
    <property type="evidence" value="ECO:0007669"/>
    <property type="project" value="UniProtKB-SubCell"/>
</dbReference>
<comment type="function">
    <text evidence="4">Functions in the N-end rule pathway of protein degradation where it conjugates Leu, Phe and, less efficiently, Met from aminoacyl-tRNAs to the N-termini of proteins containing an N-terminal arginine or lysine.</text>
</comment>
<dbReference type="HAMAP" id="MF_00688">
    <property type="entry name" value="Leu_Phe_trans"/>
    <property type="match status" value="1"/>
</dbReference>
<dbReference type="Gene3D" id="3.40.630.70">
    <property type="entry name" value="Leucyl/phenylalanyl-tRNA-protein transferase, C-terminal domain"/>
    <property type="match status" value="1"/>
</dbReference>
<sequence length="254" mass="28470">MIDWLQAHTPFPDTHRALGPDTDAPGLLAAGGELSIERLQAAYRRGIFPWFGPGQPVMWWSPAPRMVLPVSQFKLSRSLRKTIARFRRTPDTELRIDHDFPAVIRACADKPREGQDGTWIVPPIQEAYAHWHRAGQVHSFETWIDGELVGGLYGVNVGRMFFGESMFAHRTDASKIALAALVCFCRANGIDVIDCQQQTEHLASLGAVPWSRERFEAHLKQVVDQPRPAVWAYDDSLWALLAQASSSSPEPFES</sequence>
<dbReference type="EMBL" id="RSED01000008">
    <property type="protein sequence ID" value="RRS04035.1"/>
    <property type="molecule type" value="Genomic_DNA"/>
</dbReference>
<evidence type="ECO:0000313" key="5">
    <source>
        <dbReference type="EMBL" id="RRS04035.1"/>
    </source>
</evidence>
<evidence type="ECO:0000256" key="4">
    <source>
        <dbReference type="HAMAP-Rule" id="MF_00688"/>
    </source>
</evidence>
<comment type="catalytic activity">
    <reaction evidence="4">
        <text>L-phenylalanyl-tRNA(Phe) + an N-terminal L-alpha-aminoacyl-[protein] = an N-terminal L-phenylalanyl-L-alpha-aminoacyl-[protein] + tRNA(Phe)</text>
        <dbReference type="Rhea" id="RHEA:43632"/>
        <dbReference type="Rhea" id="RHEA-COMP:9668"/>
        <dbReference type="Rhea" id="RHEA-COMP:9699"/>
        <dbReference type="Rhea" id="RHEA-COMP:10636"/>
        <dbReference type="Rhea" id="RHEA-COMP:10637"/>
        <dbReference type="ChEBI" id="CHEBI:78442"/>
        <dbReference type="ChEBI" id="CHEBI:78531"/>
        <dbReference type="ChEBI" id="CHEBI:78597"/>
        <dbReference type="ChEBI" id="CHEBI:83561"/>
        <dbReference type="EC" id="2.3.2.6"/>
    </reaction>
</comment>
<evidence type="ECO:0000256" key="1">
    <source>
        <dbReference type="ARBA" id="ARBA00022490"/>
    </source>
</evidence>
<keyword evidence="2 4" id="KW-0808">Transferase</keyword>
<dbReference type="OrthoDB" id="9790282at2"/>
<dbReference type="RefSeq" id="WP_125243439.1">
    <property type="nucleotide sequence ID" value="NZ_RSED01000008.1"/>
</dbReference>
<dbReference type="InterPro" id="IPR042203">
    <property type="entry name" value="Leu/Phe-tRNA_Trfase_C"/>
</dbReference>
<dbReference type="SUPFAM" id="SSF55729">
    <property type="entry name" value="Acyl-CoA N-acyltransferases (Nat)"/>
    <property type="match status" value="1"/>
</dbReference>
<dbReference type="GO" id="GO:0008914">
    <property type="term" value="F:leucyl-tRNA--protein transferase activity"/>
    <property type="evidence" value="ECO:0007669"/>
    <property type="project" value="UniProtKB-UniRule"/>
</dbReference>
<evidence type="ECO:0000313" key="6">
    <source>
        <dbReference type="Proteomes" id="UP000269265"/>
    </source>
</evidence>
<comment type="similarity">
    <text evidence="4">Belongs to the L/F-transferase family.</text>
</comment>
<comment type="catalytic activity">
    <reaction evidence="4">
        <text>N-terminal L-lysyl-[protein] + L-leucyl-tRNA(Leu) = N-terminal L-leucyl-L-lysyl-[protein] + tRNA(Leu) + H(+)</text>
        <dbReference type="Rhea" id="RHEA:12340"/>
        <dbReference type="Rhea" id="RHEA-COMP:9613"/>
        <dbReference type="Rhea" id="RHEA-COMP:9622"/>
        <dbReference type="Rhea" id="RHEA-COMP:12670"/>
        <dbReference type="Rhea" id="RHEA-COMP:12671"/>
        <dbReference type="ChEBI" id="CHEBI:15378"/>
        <dbReference type="ChEBI" id="CHEBI:65249"/>
        <dbReference type="ChEBI" id="CHEBI:78442"/>
        <dbReference type="ChEBI" id="CHEBI:78494"/>
        <dbReference type="ChEBI" id="CHEBI:133043"/>
        <dbReference type="EC" id="2.3.2.6"/>
    </reaction>
</comment>
<proteinExistence type="inferred from homology"/>
<dbReference type="Proteomes" id="UP000269265">
    <property type="component" value="Unassembled WGS sequence"/>
</dbReference>